<dbReference type="OrthoDB" id="9812981at2"/>
<dbReference type="InterPro" id="IPR000683">
    <property type="entry name" value="Gfo/Idh/MocA-like_OxRdtase_N"/>
</dbReference>
<dbReference type="PANTHER" id="PTHR43818">
    <property type="entry name" value="BCDNA.GH03377"/>
    <property type="match status" value="1"/>
</dbReference>
<keyword evidence="5" id="KW-1185">Reference proteome</keyword>
<keyword evidence="1" id="KW-0560">Oxidoreductase</keyword>
<sequence>MTITPVPRVALVGVHGYGANHLDRLVTRHRRGEVDLVALADPAPLAEPLDGVPQFDALDDVLAVQAPDVVVVSTPLHTHADLASRALRAGAHVLVEKPATADLPSFEALLALAAERERWVQVGFQSLGSAALQHVRRRVAEGRIGEVTGYSAAGCWLRTRAYYDRAPWAGRRRLAGRVVADGALTNPLAHAVATVLAVAGAQRLEDVTGVETDLFHVNDIEADDTSVARARLVSGHEVVVAVTLAATDVGEPFVTVTGTGGTIRLHYAADVVVEEVPGRPPLVTRHQRTDLVDDLLRAVRTGERPLSPIEDAGGFARVQDAVVNAPAPRRIDPRFLRRVEFGDGDVGLQLPGVEEAVQRAVTEGKTFTELGLEWAVTAR</sequence>
<dbReference type="Pfam" id="PF22725">
    <property type="entry name" value="GFO_IDH_MocA_C3"/>
    <property type="match status" value="1"/>
</dbReference>
<feature type="domain" description="Gfo/Idh/MocA-like oxidoreductase N-terminal" evidence="2">
    <location>
        <begin position="8"/>
        <end position="124"/>
    </location>
</feature>
<dbReference type="Pfam" id="PF01408">
    <property type="entry name" value="GFO_IDH_MocA"/>
    <property type="match status" value="1"/>
</dbReference>
<evidence type="ECO:0000313" key="4">
    <source>
        <dbReference type="EMBL" id="PRY10549.1"/>
    </source>
</evidence>
<dbReference type="SUPFAM" id="SSF51735">
    <property type="entry name" value="NAD(P)-binding Rossmann-fold domains"/>
    <property type="match status" value="1"/>
</dbReference>
<evidence type="ECO:0000313" key="5">
    <source>
        <dbReference type="Proteomes" id="UP000238083"/>
    </source>
</evidence>
<dbReference type="AlphaFoldDB" id="A0A2T0QXD8"/>
<evidence type="ECO:0000256" key="1">
    <source>
        <dbReference type="ARBA" id="ARBA00023002"/>
    </source>
</evidence>
<dbReference type="PANTHER" id="PTHR43818:SF11">
    <property type="entry name" value="BCDNA.GH03377"/>
    <property type="match status" value="1"/>
</dbReference>
<comment type="caution">
    <text evidence="4">The sequence shown here is derived from an EMBL/GenBank/DDBJ whole genome shotgun (WGS) entry which is preliminary data.</text>
</comment>
<dbReference type="GO" id="GO:0000166">
    <property type="term" value="F:nucleotide binding"/>
    <property type="evidence" value="ECO:0007669"/>
    <property type="project" value="InterPro"/>
</dbReference>
<dbReference type="Proteomes" id="UP000238083">
    <property type="component" value="Unassembled WGS sequence"/>
</dbReference>
<organism evidence="4 5">
    <name type="scientific">Kineococcus rhizosphaerae</name>
    <dbReference type="NCBI Taxonomy" id="559628"/>
    <lineage>
        <taxon>Bacteria</taxon>
        <taxon>Bacillati</taxon>
        <taxon>Actinomycetota</taxon>
        <taxon>Actinomycetes</taxon>
        <taxon>Kineosporiales</taxon>
        <taxon>Kineosporiaceae</taxon>
        <taxon>Kineococcus</taxon>
    </lineage>
</organism>
<dbReference type="InterPro" id="IPR036291">
    <property type="entry name" value="NAD(P)-bd_dom_sf"/>
</dbReference>
<dbReference type="Gene3D" id="3.40.50.720">
    <property type="entry name" value="NAD(P)-binding Rossmann-like Domain"/>
    <property type="match status" value="1"/>
</dbReference>
<dbReference type="InterPro" id="IPR055170">
    <property type="entry name" value="GFO_IDH_MocA-like_dom"/>
</dbReference>
<evidence type="ECO:0000259" key="2">
    <source>
        <dbReference type="Pfam" id="PF01408"/>
    </source>
</evidence>
<dbReference type="EMBL" id="PVZF01000016">
    <property type="protein sequence ID" value="PRY10549.1"/>
    <property type="molecule type" value="Genomic_DNA"/>
</dbReference>
<dbReference type="InterPro" id="IPR050463">
    <property type="entry name" value="Gfo/Idh/MocA_oxidrdct_glycsds"/>
</dbReference>
<evidence type="ECO:0000259" key="3">
    <source>
        <dbReference type="Pfam" id="PF22725"/>
    </source>
</evidence>
<gene>
    <name evidence="4" type="ORF">CLV37_116102</name>
</gene>
<proteinExistence type="predicted"/>
<dbReference type="GO" id="GO:0016491">
    <property type="term" value="F:oxidoreductase activity"/>
    <property type="evidence" value="ECO:0007669"/>
    <property type="project" value="UniProtKB-KW"/>
</dbReference>
<accession>A0A2T0QXD8</accession>
<dbReference type="SUPFAM" id="SSF55347">
    <property type="entry name" value="Glyceraldehyde-3-phosphate dehydrogenase-like, C-terminal domain"/>
    <property type="match status" value="1"/>
</dbReference>
<dbReference type="RefSeq" id="WP_106215280.1">
    <property type="nucleotide sequence ID" value="NZ_PVZF01000016.1"/>
</dbReference>
<dbReference type="Gene3D" id="3.30.360.10">
    <property type="entry name" value="Dihydrodipicolinate Reductase, domain 2"/>
    <property type="match status" value="1"/>
</dbReference>
<feature type="domain" description="GFO/IDH/MocA-like oxidoreductase" evidence="3">
    <location>
        <begin position="133"/>
        <end position="264"/>
    </location>
</feature>
<name>A0A2T0QXD8_9ACTN</name>
<reference evidence="4 5" key="1">
    <citation type="submission" date="2018-03" db="EMBL/GenBank/DDBJ databases">
        <title>Genomic Encyclopedia of Archaeal and Bacterial Type Strains, Phase II (KMG-II): from individual species to whole genera.</title>
        <authorList>
            <person name="Goeker M."/>
        </authorList>
    </citation>
    <scope>NUCLEOTIDE SEQUENCE [LARGE SCALE GENOMIC DNA]</scope>
    <source>
        <strain evidence="4 5">DSM 19711</strain>
    </source>
</reference>
<protein>
    <submittedName>
        <fullName evidence="4">Putative dehydrogenase</fullName>
    </submittedName>
</protein>